<dbReference type="Pfam" id="PF05305">
    <property type="entry name" value="DUF732"/>
    <property type="match status" value="1"/>
</dbReference>
<dbReference type="Proteomes" id="UP000255467">
    <property type="component" value="Unassembled WGS sequence"/>
</dbReference>
<gene>
    <name evidence="4" type="ORF">NCTC1934_01848</name>
</gene>
<dbReference type="PROSITE" id="PS51257">
    <property type="entry name" value="PROKAR_LIPOPROTEIN"/>
    <property type="match status" value="1"/>
</dbReference>
<evidence type="ECO:0000313" key="4">
    <source>
        <dbReference type="EMBL" id="SUA74975.1"/>
    </source>
</evidence>
<feature type="domain" description="DUF732" evidence="3">
    <location>
        <begin position="97"/>
        <end position="175"/>
    </location>
</feature>
<evidence type="ECO:0000313" key="5">
    <source>
        <dbReference type="Proteomes" id="UP000255467"/>
    </source>
</evidence>
<dbReference type="RefSeq" id="WP_029930427.1">
    <property type="nucleotide sequence ID" value="NZ_JADLPU010000002.1"/>
</dbReference>
<dbReference type="AlphaFoldDB" id="A0A378YCL4"/>
<feature type="chain" id="PRO_5038684788" evidence="2">
    <location>
        <begin position="23"/>
        <end position="176"/>
    </location>
</feature>
<protein>
    <submittedName>
        <fullName evidence="4">Protein of uncharacterized function (DUF732)</fullName>
    </submittedName>
</protein>
<organism evidence="4 5">
    <name type="scientific">Nocardia otitidiscaviarum</name>
    <dbReference type="NCBI Taxonomy" id="1823"/>
    <lineage>
        <taxon>Bacteria</taxon>
        <taxon>Bacillati</taxon>
        <taxon>Actinomycetota</taxon>
        <taxon>Actinomycetes</taxon>
        <taxon>Mycobacteriales</taxon>
        <taxon>Nocardiaceae</taxon>
        <taxon>Nocardia</taxon>
    </lineage>
</organism>
<keyword evidence="2" id="KW-0732">Signal</keyword>
<evidence type="ECO:0000259" key="3">
    <source>
        <dbReference type="Pfam" id="PF05305"/>
    </source>
</evidence>
<feature type="signal peptide" evidence="2">
    <location>
        <begin position="1"/>
        <end position="22"/>
    </location>
</feature>
<dbReference type="EMBL" id="UGRY01000002">
    <property type="protein sequence ID" value="SUA74975.1"/>
    <property type="molecule type" value="Genomic_DNA"/>
</dbReference>
<dbReference type="OrthoDB" id="4560359at2"/>
<keyword evidence="5" id="KW-1185">Reference proteome</keyword>
<evidence type="ECO:0000256" key="2">
    <source>
        <dbReference type="SAM" id="SignalP"/>
    </source>
</evidence>
<accession>A0A378YCL4</accession>
<feature type="region of interest" description="Disordered" evidence="1">
    <location>
        <begin position="25"/>
        <end position="97"/>
    </location>
</feature>
<evidence type="ECO:0000256" key="1">
    <source>
        <dbReference type="SAM" id="MobiDB-lite"/>
    </source>
</evidence>
<dbReference type="InterPro" id="IPR007969">
    <property type="entry name" value="DUF732"/>
</dbReference>
<feature type="compositionally biased region" description="Low complexity" evidence="1">
    <location>
        <begin position="25"/>
        <end position="60"/>
    </location>
</feature>
<reference evidence="4 5" key="1">
    <citation type="submission" date="2018-06" db="EMBL/GenBank/DDBJ databases">
        <authorList>
            <consortium name="Pathogen Informatics"/>
            <person name="Doyle S."/>
        </authorList>
    </citation>
    <scope>NUCLEOTIDE SEQUENCE [LARGE SCALE GENOMIC DNA]</scope>
    <source>
        <strain evidence="4 5">NCTC1934</strain>
    </source>
</reference>
<dbReference type="STRING" id="1406858.GCA_000710895_02762"/>
<sequence>MQRTRGKVIGVVAACAAAGLLAACGDNDSTATSTPTLSSTTQASSSAAPSTTESAAPESPQSTESAAPPAEENTERPQPVPTEFVTPQSDAPALSDKDRTYIEELKKRGVTPSSPDIALSAGNLVCQGKSEGAPEDQIITYVTAIAGSDPTFDPSKMPVEEAGKIYYEVASASYCR</sequence>
<name>A0A378YCL4_9NOCA</name>
<proteinExistence type="predicted"/>